<evidence type="ECO:0000256" key="5">
    <source>
        <dbReference type="ARBA" id="ARBA00022989"/>
    </source>
</evidence>
<dbReference type="EMBL" id="NCKU01007086">
    <property type="protein sequence ID" value="RWS02901.1"/>
    <property type="molecule type" value="Genomic_DNA"/>
</dbReference>
<feature type="compositionally biased region" description="Polar residues" evidence="12">
    <location>
        <begin position="296"/>
        <end position="315"/>
    </location>
</feature>
<dbReference type="SMART" id="SM01381">
    <property type="entry name" value="7TM_GPCR_Srsx"/>
    <property type="match status" value="1"/>
</dbReference>
<feature type="transmembrane region" description="Helical" evidence="13">
    <location>
        <begin position="373"/>
        <end position="392"/>
    </location>
</feature>
<comment type="similarity">
    <text evidence="2 11">Belongs to the G-protein coupled receptor 1 family.</text>
</comment>
<evidence type="ECO:0000256" key="8">
    <source>
        <dbReference type="ARBA" id="ARBA00023170"/>
    </source>
</evidence>
<protein>
    <submittedName>
        <fullName evidence="15">Putative G-protein coupled receptor No18-like protein</fullName>
    </submittedName>
</protein>
<dbReference type="GO" id="GO:0005886">
    <property type="term" value="C:plasma membrane"/>
    <property type="evidence" value="ECO:0007669"/>
    <property type="project" value="UniProtKB-SubCell"/>
</dbReference>
<keyword evidence="6 11" id="KW-0297">G-protein coupled receptor</keyword>
<evidence type="ECO:0000313" key="15">
    <source>
        <dbReference type="EMBL" id="RWS02901.1"/>
    </source>
</evidence>
<dbReference type="PROSITE" id="PS00237">
    <property type="entry name" value="G_PROTEIN_RECEP_F1_1"/>
    <property type="match status" value="1"/>
</dbReference>
<feature type="domain" description="G-protein coupled receptors family 1 profile" evidence="14">
    <location>
        <begin position="40"/>
        <end position="389"/>
    </location>
</feature>
<feature type="region of interest" description="Disordered" evidence="12">
    <location>
        <begin position="259"/>
        <end position="315"/>
    </location>
</feature>
<feature type="transmembrane region" description="Helical" evidence="13">
    <location>
        <begin position="24"/>
        <end position="49"/>
    </location>
</feature>
<keyword evidence="9" id="KW-0325">Glycoprotein</keyword>
<dbReference type="PRINTS" id="PR00664">
    <property type="entry name" value="OCTOPAMINER"/>
</dbReference>
<evidence type="ECO:0000256" key="6">
    <source>
        <dbReference type="ARBA" id="ARBA00023040"/>
    </source>
</evidence>
<feature type="compositionally biased region" description="Basic and acidic residues" evidence="12">
    <location>
        <begin position="285"/>
        <end position="295"/>
    </location>
</feature>
<keyword evidence="5 13" id="KW-1133">Transmembrane helix</keyword>
<dbReference type="Gene3D" id="1.20.1070.10">
    <property type="entry name" value="Rhodopsin 7-helix transmembrane proteins"/>
    <property type="match status" value="1"/>
</dbReference>
<evidence type="ECO:0000256" key="3">
    <source>
        <dbReference type="ARBA" id="ARBA00022475"/>
    </source>
</evidence>
<keyword evidence="10 11" id="KW-0807">Transducer</keyword>
<dbReference type="PANTHER" id="PTHR24248:SF174">
    <property type="entry name" value="TYRAMINE_OCTOPAMINE RECEPTOR"/>
    <property type="match status" value="1"/>
</dbReference>
<feature type="compositionally biased region" description="Low complexity" evidence="12">
    <location>
        <begin position="262"/>
        <end position="272"/>
    </location>
</feature>
<keyword evidence="3" id="KW-1003">Cell membrane</keyword>
<dbReference type="PROSITE" id="PS50262">
    <property type="entry name" value="G_PROTEIN_RECEP_F1_2"/>
    <property type="match status" value="1"/>
</dbReference>
<dbReference type="Pfam" id="PF00001">
    <property type="entry name" value="7tm_1"/>
    <property type="match status" value="1"/>
</dbReference>
<keyword evidence="4 11" id="KW-0812">Transmembrane</keyword>
<dbReference type="OrthoDB" id="6432764at2759"/>
<feature type="transmembrane region" description="Helical" evidence="13">
    <location>
        <begin position="337"/>
        <end position="361"/>
    </location>
</feature>
<name>A0A443QIS3_9ACAR</name>
<evidence type="ECO:0000256" key="7">
    <source>
        <dbReference type="ARBA" id="ARBA00023136"/>
    </source>
</evidence>
<comment type="caution">
    <text evidence="15">The sequence shown here is derived from an EMBL/GenBank/DDBJ whole genome shotgun (WGS) entry which is preliminary data.</text>
</comment>
<keyword evidence="8 11" id="KW-0675">Receptor</keyword>
<evidence type="ECO:0000259" key="14">
    <source>
        <dbReference type="PROSITE" id="PS50262"/>
    </source>
</evidence>
<accession>A0A443QIS3</accession>
<feature type="transmembrane region" description="Helical" evidence="13">
    <location>
        <begin position="140"/>
        <end position="163"/>
    </location>
</feature>
<dbReference type="SUPFAM" id="SSF81321">
    <property type="entry name" value="Family A G protein-coupled receptor-like"/>
    <property type="match status" value="1"/>
</dbReference>
<evidence type="ECO:0000256" key="4">
    <source>
        <dbReference type="ARBA" id="ARBA00022692"/>
    </source>
</evidence>
<dbReference type="Proteomes" id="UP000285301">
    <property type="component" value="Unassembled WGS sequence"/>
</dbReference>
<feature type="transmembrane region" description="Helical" evidence="13">
    <location>
        <begin position="61"/>
        <end position="86"/>
    </location>
</feature>
<dbReference type="PANTHER" id="PTHR24248">
    <property type="entry name" value="ADRENERGIC RECEPTOR-RELATED G-PROTEIN COUPLED RECEPTOR"/>
    <property type="match status" value="1"/>
</dbReference>
<feature type="transmembrane region" description="Helical" evidence="13">
    <location>
        <begin position="98"/>
        <end position="119"/>
    </location>
</feature>
<sequence length="410" mass="46545">MLDTITAEMYLNSTEHQMFTTESILAAIPLIFVIFFTIVGNIMVIMSIFTYRPLRNVQNMYLVSLSVSDIGLALTVMILNVAYLLAGKWVFGLFLCKFWLTCDVLMCTASILNLCVIACDRYWAIHDPINYAQKRTMKRILRNIAVVWIVSAIVSIPPLLGWNDWPDTFTEDTPCHLSTEKGYLLYSSMITFYIPLVIMTTVYVKIYLATKRRLRERASQCAAKLSIAAAAKRSQALSTTTENVVIEVQNCETTLAEKRASVKSSESSSSTEAVEKQSSPKRSAASKDDTSHKMIDQNSSSATKSGSSENRVNSVVKQHWEERQRISLSRERKAARVLGIVMGVFVACWLPFFIMYLMPFFTETQLSHAIEQFIVWLGYVNSVLNPIIYTRFNSDFRKAFRKILSCTLNY</sequence>
<keyword evidence="7 13" id="KW-0472">Membrane</keyword>
<reference evidence="15 16" key="1">
    <citation type="journal article" date="2018" name="Gigascience">
        <title>Genomes of trombidid mites reveal novel predicted allergens and laterally-transferred genes associated with secondary metabolism.</title>
        <authorList>
            <person name="Dong X."/>
            <person name="Chaisiri K."/>
            <person name="Xia D."/>
            <person name="Armstrong S.D."/>
            <person name="Fang Y."/>
            <person name="Donnelly M.J."/>
            <person name="Kadowaki T."/>
            <person name="McGarry J.W."/>
            <person name="Darby A.C."/>
            <person name="Makepeace B.L."/>
        </authorList>
    </citation>
    <scope>NUCLEOTIDE SEQUENCE [LARGE SCALE GENOMIC DNA]</scope>
    <source>
        <strain evidence="15">UoL-WK</strain>
    </source>
</reference>
<proteinExistence type="inferred from homology"/>
<dbReference type="AlphaFoldDB" id="A0A443QIS3"/>
<dbReference type="PRINTS" id="PR00237">
    <property type="entry name" value="GPCRRHODOPSN"/>
</dbReference>
<evidence type="ECO:0000256" key="13">
    <source>
        <dbReference type="SAM" id="Phobius"/>
    </source>
</evidence>
<evidence type="ECO:0000313" key="16">
    <source>
        <dbReference type="Proteomes" id="UP000285301"/>
    </source>
</evidence>
<evidence type="ECO:0000256" key="1">
    <source>
        <dbReference type="ARBA" id="ARBA00004651"/>
    </source>
</evidence>
<evidence type="ECO:0000256" key="12">
    <source>
        <dbReference type="SAM" id="MobiDB-lite"/>
    </source>
</evidence>
<gene>
    <name evidence="15" type="ORF">B4U79_05922</name>
</gene>
<dbReference type="InterPro" id="IPR017452">
    <property type="entry name" value="GPCR_Rhodpsn_7TM"/>
</dbReference>
<feature type="transmembrane region" description="Helical" evidence="13">
    <location>
        <begin position="183"/>
        <end position="208"/>
    </location>
</feature>
<evidence type="ECO:0000256" key="11">
    <source>
        <dbReference type="RuleBase" id="RU000688"/>
    </source>
</evidence>
<dbReference type="STRING" id="1965070.A0A443QIS3"/>
<evidence type="ECO:0000256" key="2">
    <source>
        <dbReference type="ARBA" id="ARBA00010663"/>
    </source>
</evidence>
<keyword evidence="16" id="KW-1185">Reference proteome</keyword>
<dbReference type="GO" id="GO:0004989">
    <property type="term" value="F:octopamine receptor activity"/>
    <property type="evidence" value="ECO:0007669"/>
    <property type="project" value="InterPro"/>
</dbReference>
<evidence type="ECO:0000256" key="10">
    <source>
        <dbReference type="ARBA" id="ARBA00023224"/>
    </source>
</evidence>
<comment type="subcellular location">
    <subcellularLocation>
        <location evidence="1">Cell membrane</location>
        <topology evidence="1">Multi-pass membrane protein</topology>
    </subcellularLocation>
</comment>
<dbReference type="InterPro" id="IPR000276">
    <property type="entry name" value="GPCR_Rhodpsn"/>
</dbReference>
<evidence type="ECO:0000256" key="9">
    <source>
        <dbReference type="ARBA" id="ARBA00023180"/>
    </source>
</evidence>
<dbReference type="InterPro" id="IPR002002">
    <property type="entry name" value="Octopmn_rcpt"/>
</dbReference>
<organism evidence="15 16">
    <name type="scientific">Dinothrombium tinctorium</name>
    <dbReference type="NCBI Taxonomy" id="1965070"/>
    <lineage>
        <taxon>Eukaryota</taxon>
        <taxon>Metazoa</taxon>
        <taxon>Ecdysozoa</taxon>
        <taxon>Arthropoda</taxon>
        <taxon>Chelicerata</taxon>
        <taxon>Arachnida</taxon>
        <taxon>Acari</taxon>
        <taxon>Acariformes</taxon>
        <taxon>Trombidiformes</taxon>
        <taxon>Prostigmata</taxon>
        <taxon>Anystina</taxon>
        <taxon>Parasitengona</taxon>
        <taxon>Trombidioidea</taxon>
        <taxon>Trombidiidae</taxon>
        <taxon>Dinothrombium</taxon>
    </lineage>
</organism>